<dbReference type="Proteomes" id="UP000509161">
    <property type="component" value="Segment"/>
</dbReference>
<dbReference type="EMBL" id="MT442039">
    <property type="protein sequence ID" value="QKN88524.1"/>
    <property type="molecule type" value="Genomic_DNA"/>
</dbReference>
<organism evidence="1 2">
    <name type="scientific">Vibrio phage vB_ValS_X1</name>
    <dbReference type="NCBI Taxonomy" id="2736341"/>
    <lineage>
        <taxon>Viruses</taxon>
        <taxon>Duplodnaviria</taxon>
        <taxon>Heunggongvirae</taxon>
        <taxon>Uroviricota</taxon>
        <taxon>Caudoviricetes</taxon>
        <taxon>Demerecviridae</taxon>
        <taxon>Pogseptimavirus</taxon>
        <taxon>Pogseptimavirus VspSw1</taxon>
    </lineage>
</organism>
<protein>
    <submittedName>
        <fullName evidence="1">Uncharacterized protein</fullName>
    </submittedName>
</protein>
<sequence length="85" mass="9820">MSNPVLSVELAREALKHGGVVYCNDTKENNRAVMLKEETTIWTPEEGDEPAFNFTLYQKPFNLTVRARDIGRFTYRENVHYSGPR</sequence>
<reference evidence="1 2" key="1">
    <citation type="submission" date="2020-05" db="EMBL/GenBank/DDBJ databases">
        <title>Biological and Genomic Analysis of Vibrio Phage vB_ValS_X1 Sheds Novel Insights into Evolution and Interaction of Vibrio-phage.</title>
        <authorList>
            <person name="Zhong W."/>
            <person name="Yang Y."/>
            <person name="Cai L."/>
            <person name="Xu J."/>
            <person name="Zhang R."/>
        </authorList>
    </citation>
    <scope>NUCLEOTIDE SEQUENCE [LARGE SCALE GENOMIC DNA]</scope>
</reference>
<evidence type="ECO:0000313" key="1">
    <source>
        <dbReference type="EMBL" id="QKN88524.1"/>
    </source>
</evidence>
<accession>A0A6M9Z9M7</accession>
<evidence type="ECO:0000313" key="2">
    <source>
        <dbReference type="Proteomes" id="UP000509161"/>
    </source>
</evidence>
<name>A0A6M9Z9M7_9CAUD</name>
<proteinExistence type="predicted"/>
<gene>
    <name evidence="1" type="ORF">vBValSX1_131</name>
</gene>